<comment type="caution">
    <text evidence="7">The sequence shown here is derived from an EMBL/GenBank/DDBJ whole genome shotgun (WGS) entry which is preliminary data.</text>
</comment>
<dbReference type="PANTHER" id="PTHR19211:SF135">
    <property type="entry name" value="ATPASE, PUTATIVE (AFU_ORTHOLOGUE AFUA_1G16440)-RELATED"/>
    <property type="match status" value="1"/>
</dbReference>
<sequence length="748" mass="82314">MVRKAKDPVIGEGITVTAQQSRFHVDSVEAPTLKEILVKDLSISINQRELLAHAELFLKEGGHYVLVGRNGTGKSTLLKALAEGMIPGIPWSFNILLLGQTTISASVEEDMSNLGIRDETVLQHVVRSDKKRERYMREASLLSSALESTTDPTKPVTAFRRITHERLELKMEESSRRADRISSSRRDGARGLKARKALVAAEGELEASQEKLGQEPSAIDTEEISRETQAATEMLGDVQSALELMDAPAAEAKARTVLRGLGFSVDKIEDSMSQLSGGWRTRCKIACALCQYPDILLLDEPTNFLDLPSIIWLQNYIQSLEKTTVVVVTHDRDFADAAAQELLVLRNQQLETFRGNLSLYEAERYKNQKYMARMKDAQEKQKKHIEATIQGNIRAAKRAGDDKKLKQAASRQKKLDDRMGLEVSAKGTRFKLNRDRAGQYGLSSRAEIKIDRFETPVRLNIPVAVPDLRFPGALVNLEKVSFAYPGKKRLEVLKEVSLTIHPGERIGLAGLNGSGKTTLVSLIIGSGEGASSTGGMSPTSGTITRHSRAKFARFSQDAVEELEETAARESQLTALADLMRRSENSLTEQEARGILGGLGLQGPIVSDVPIIALSGGQKVRLALAKLLWNPPHLLVLDEVTTHLDADTILALVLALRRYEGALLVVTHDRFFMRCVVEGESPYKEADRVGLEEEDDGDSDESDEDGTGKRGVVYRMFKGSLKLLEGGMTQYEEIASRASSKFGKIPAGL</sequence>
<reference evidence="7" key="1">
    <citation type="journal article" date="2020" name="Stud. Mycol.">
        <title>101 Dothideomycetes genomes: a test case for predicting lifestyles and emergence of pathogens.</title>
        <authorList>
            <person name="Haridas S."/>
            <person name="Albert R."/>
            <person name="Binder M."/>
            <person name="Bloem J."/>
            <person name="Labutti K."/>
            <person name="Salamov A."/>
            <person name="Andreopoulos B."/>
            <person name="Baker S."/>
            <person name="Barry K."/>
            <person name="Bills G."/>
            <person name="Bluhm B."/>
            <person name="Cannon C."/>
            <person name="Castanera R."/>
            <person name="Culley D."/>
            <person name="Daum C."/>
            <person name="Ezra D."/>
            <person name="Gonzalez J."/>
            <person name="Henrissat B."/>
            <person name="Kuo A."/>
            <person name="Liang C."/>
            <person name="Lipzen A."/>
            <person name="Lutzoni F."/>
            <person name="Magnuson J."/>
            <person name="Mondo S."/>
            <person name="Nolan M."/>
            <person name="Ohm R."/>
            <person name="Pangilinan J."/>
            <person name="Park H.-J."/>
            <person name="Ramirez L."/>
            <person name="Alfaro M."/>
            <person name="Sun H."/>
            <person name="Tritt A."/>
            <person name="Yoshinaga Y."/>
            <person name="Zwiers L.-H."/>
            <person name="Turgeon B."/>
            <person name="Goodwin S."/>
            <person name="Spatafora J."/>
            <person name="Crous P."/>
            <person name="Grigoriev I."/>
        </authorList>
    </citation>
    <scope>NUCLEOTIDE SEQUENCE</scope>
    <source>
        <strain evidence="7">CBS 133067</strain>
    </source>
</reference>
<evidence type="ECO:0000256" key="1">
    <source>
        <dbReference type="ARBA" id="ARBA00022737"/>
    </source>
</evidence>
<protein>
    <submittedName>
        <fullName evidence="7">ABC transporter ATP-binding protein uup-1</fullName>
    </submittedName>
</protein>
<dbReference type="Pfam" id="PF12848">
    <property type="entry name" value="ABC_tran_Xtn"/>
    <property type="match status" value="1"/>
</dbReference>
<feature type="compositionally biased region" description="Acidic residues" evidence="5">
    <location>
        <begin position="691"/>
        <end position="704"/>
    </location>
</feature>
<keyword evidence="1" id="KW-0677">Repeat</keyword>
<evidence type="ECO:0000256" key="5">
    <source>
        <dbReference type="SAM" id="MobiDB-lite"/>
    </source>
</evidence>
<feature type="domain" description="ABC transporter" evidence="6">
    <location>
        <begin position="475"/>
        <end position="718"/>
    </location>
</feature>
<dbReference type="GO" id="GO:0016887">
    <property type="term" value="F:ATP hydrolysis activity"/>
    <property type="evidence" value="ECO:0007669"/>
    <property type="project" value="InterPro"/>
</dbReference>
<proteinExistence type="predicted"/>
<dbReference type="FunFam" id="3.40.50.300:FF:000011">
    <property type="entry name" value="Putative ABC transporter ATP-binding component"/>
    <property type="match status" value="1"/>
</dbReference>
<evidence type="ECO:0000259" key="6">
    <source>
        <dbReference type="PROSITE" id="PS50893"/>
    </source>
</evidence>
<dbReference type="OrthoDB" id="2110130at2759"/>
<keyword evidence="4" id="KW-0175">Coiled coil</keyword>
<dbReference type="GO" id="GO:0005524">
    <property type="term" value="F:ATP binding"/>
    <property type="evidence" value="ECO:0007669"/>
    <property type="project" value="UniProtKB-KW"/>
</dbReference>
<keyword evidence="8" id="KW-1185">Reference proteome</keyword>
<dbReference type="Gene3D" id="3.40.50.300">
    <property type="entry name" value="P-loop containing nucleotide triphosphate hydrolases"/>
    <property type="match status" value="3"/>
</dbReference>
<organism evidence="7 8">
    <name type="scientific">Rhizodiscina lignyota</name>
    <dbReference type="NCBI Taxonomy" id="1504668"/>
    <lineage>
        <taxon>Eukaryota</taxon>
        <taxon>Fungi</taxon>
        <taxon>Dikarya</taxon>
        <taxon>Ascomycota</taxon>
        <taxon>Pezizomycotina</taxon>
        <taxon>Dothideomycetes</taxon>
        <taxon>Pleosporomycetidae</taxon>
        <taxon>Aulographales</taxon>
        <taxon>Rhizodiscinaceae</taxon>
        <taxon>Rhizodiscina</taxon>
    </lineage>
</organism>
<feature type="domain" description="ABC transporter" evidence="6">
    <location>
        <begin position="36"/>
        <end position="372"/>
    </location>
</feature>
<dbReference type="InterPro" id="IPR027417">
    <property type="entry name" value="P-loop_NTPase"/>
</dbReference>
<dbReference type="InterPro" id="IPR050611">
    <property type="entry name" value="ABCF"/>
</dbReference>
<dbReference type="Proteomes" id="UP000799772">
    <property type="component" value="Unassembled WGS sequence"/>
</dbReference>
<gene>
    <name evidence="7" type="ORF">NA57DRAFT_76551</name>
</gene>
<keyword evidence="2" id="KW-0547">Nucleotide-binding</keyword>
<accession>A0A9P4IFW4</accession>
<dbReference type="InterPro" id="IPR032781">
    <property type="entry name" value="ABC_tran_Xtn"/>
</dbReference>
<dbReference type="CDD" id="cd03221">
    <property type="entry name" value="ABCF_EF-3"/>
    <property type="match status" value="1"/>
</dbReference>
<dbReference type="SMART" id="SM00382">
    <property type="entry name" value="AAA"/>
    <property type="match status" value="2"/>
</dbReference>
<dbReference type="EMBL" id="ML978127">
    <property type="protein sequence ID" value="KAF2097742.1"/>
    <property type="molecule type" value="Genomic_DNA"/>
</dbReference>
<dbReference type="PROSITE" id="PS50893">
    <property type="entry name" value="ABC_TRANSPORTER_2"/>
    <property type="match status" value="2"/>
</dbReference>
<feature type="region of interest" description="Disordered" evidence="5">
    <location>
        <begin position="685"/>
        <end position="707"/>
    </location>
</feature>
<evidence type="ECO:0000313" key="7">
    <source>
        <dbReference type="EMBL" id="KAF2097742.1"/>
    </source>
</evidence>
<feature type="coiled-coil region" evidence="4">
    <location>
        <begin position="360"/>
        <end position="387"/>
    </location>
</feature>
<dbReference type="InterPro" id="IPR003593">
    <property type="entry name" value="AAA+_ATPase"/>
</dbReference>
<evidence type="ECO:0000313" key="8">
    <source>
        <dbReference type="Proteomes" id="UP000799772"/>
    </source>
</evidence>
<keyword evidence="3 7" id="KW-0067">ATP-binding</keyword>
<evidence type="ECO:0000256" key="3">
    <source>
        <dbReference type="ARBA" id="ARBA00022840"/>
    </source>
</evidence>
<evidence type="ECO:0000256" key="2">
    <source>
        <dbReference type="ARBA" id="ARBA00022741"/>
    </source>
</evidence>
<dbReference type="InterPro" id="IPR003439">
    <property type="entry name" value="ABC_transporter-like_ATP-bd"/>
</dbReference>
<dbReference type="SUPFAM" id="SSF52540">
    <property type="entry name" value="P-loop containing nucleoside triphosphate hydrolases"/>
    <property type="match status" value="2"/>
</dbReference>
<name>A0A9P4IFW4_9PEZI</name>
<dbReference type="PANTHER" id="PTHR19211">
    <property type="entry name" value="ATP-BINDING TRANSPORT PROTEIN-RELATED"/>
    <property type="match status" value="1"/>
</dbReference>
<dbReference type="Pfam" id="PF00005">
    <property type="entry name" value="ABC_tran"/>
    <property type="match status" value="3"/>
</dbReference>
<dbReference type="InterPro" id="IPR017871">
    <property type="entry name" value="ABC_transporter-like_CS"/>
</dbReference>
<evidence type="ECO:0000256" key="4">
    <source>
        <dbReference type="SAM" id="Coils"/>
    </source>
</evidence>
<dbReference type="PROSITE" id="PS00211">
    <property type="entry name" value="ABC_TRANSPORTER_1"/>
    <property type="match status" value="1"/>
</dbReference>
<dbReference type="AlphaFoldDB" id="A0A9P4IFW4"/>